<feature type="region of interest" description="Disordered" evidence="5">
    <location>
        <begin position="1"/>
        <end position="20"/>
    </location>
</feature>
<sequence>MDNPDSHLSFHQTEESSINGQELVYLPPPLDLQPNPVNLNLYPNPTAETSYRSLPRHPRSFPCKSCRSQRKKCDGVSSGCSRCLEQGTLCEYEDSPRRFHRQGPPLTTEEPNSSQLPSLPPFDYFSLQYEAKYNPETSSSVSPPPPPYPPQLSNYAAQSSVRRNLSHGIASAAELADTDLTALAQRYQNEIASLTKRPLPCDVCRQQKKKCDRLRPSCSSCLQRNIKCEYVLPPKKASQAKWRARLVLENAQSLGSVQLPEPIQQIDRGFTLAPFAVPPQILMEGDGRNVASTFRPPPLQTTLIPPSLFTNPGSLSLSPIGSPSPLPPIRFASAPTSSINSEIAAVEPVHQPSGSTSSSRSSVMSVNSLLL</sequence>
<evidence type="ECO:0000256" key="5">
    <source>
        <dbReference type="SAM" id="MobiDB-lite"/>
    </source>
</evidence>
<dbReference type="GO" id="GO:0005634">
    <property type="term" value="C:nucleus"/>
    <property type="evidence" value="ECO:0007669"/>
    <property type="project" value="UniProtKB-SubCell"/>
</dbReference>
<protein>
    <recommendedName>
        <fullName evidence="6">Zn(2)-C6 fungal-type domain-containing protein</fullName>
    </recommendedName>
</protein>
<comment type="subcellular location">
    <subcellularLocation>
        <location evidence="1">Nucleus</location>
    </subcellularLocation>
</comment>
<dbReference type="STRING" id="329046.A0A1Y2CZP0"/>
<feature type="domain" description="Zn(2)-C6 fungal-type" evidence="6">
    <location>
        <begin position="62"/>
        <end position="92"/>
    </location>
</feature>
<feature type="region of interest" description="Disordered" evidence="5">
    <location>
        <begin position="347"/>
        <end position="371"/>
    </location>
</feature>
<evidence type="ECO:0000256" key="4">
    <source>
        <dbReference type="ARBA" id="ARBA00023242"/>
    </source>
</evidence>
<evidence type="ECO:0000313" key="8">
    <source>
        <dbReference type="Proteomes" id="UP000193642"/>
    </source>
</evidence>
<keyword evidence="8" id="KW-1185">Reference proteome</keyword>
<dbReference type="GO" id="GO:0008270">
    <property type="term" value="F:zinc ion binding"/>
    <property type="evidence" value="ECO:0007669"/>
    <property type="project" value="InterPro"/>
</dbReference>
<keyword evidence="2" id="KW-0479">Metal-binding</keyword>
<keyword evidence="4" id="KW-0539">Nucleus</keyword>
<proteinExistence type="predicted"/>
<dbReference type="PROSITE" id="PS50048">
    <property type="entry name" value="ZN2_CY6_FUNGAL_2"/>
    <property type="match status" value="2"/>
</dbReference>
<evidence type="ECO:0000256" key="2">
    <source>
        <dbReference type="ARBA" id="ARBA00022723"/>
    </source>
</evidence>
<dbReference type="OrthoDB" id="2161007at2759"/>
<reference evidence="7 8" key="1">
    <citation type="submission" date="2016-07" db="EMBL/GenBank/DDBJ databases">
        <title>Pervasive Adenine N6-methylation of Active Genes in Fungi.</title>
        <authorList>
            <consortium name="DOE Joint Genome Institute"/>
            <person name="Mondo S.J."/>
            <person name="Dannebaum R.O."/>
            <person name="Kuo R.C."/>
            <person name="Labutti K."/>
            <person name="Haridas S."/>
            <person name="Kuo A."/>
            <person name="Salamov A."/>
            <person name="Ahrendt S.R."/>
            <person name="Lipzen A."/>
            <person name="Sullivan W."/>
            <person name="Andreopoulos W.B."/>
            <person name="Clum A."/>
            <person name="Lindquist E."/>
            <person name="Daum C."/>
            <person name="Ramamoorthy G.K."/>
            <person name="Gryganskyi A."/>
            <person name="Culley D."/>
            <person name="Magnuson J.K."/>
            <person name="James T.Y."/>
            <person name="O'Malley M.A."/>
            <person name="Stajich J.E."/>
            <person name="Spatafora J.W."/>
            <person name="Visel A."/>
            <person name="Grigoriev I.V."/>
        </authorList>
    </citation>
    <scope>NUCLEOTIDE SEQUENCE [LARGE SCALE GENOMIC DNA]</scope>
    <source>
        <strain evidence="7 8">JEL800</strain>
    </source>
</reference>
<dbReference type="InterPro" id="IPR001138">
    <property type="entry name" value="Zn2Cys6_DnaBD"/>
</dbReference>
<dbReference type="PANTHER" id="PTHR46910">
    <property type="entry name" value="TRANSCRIPTION FACTOR PDR1"/>
    <property type="match status" value="1"/>
</dbReference>
<evidence type="ECO:0000256" key="3">
    <source>
        <dbReference type="ARBA" id="ARBA00023125"/>
    </source>
</evidence>
<name>A0A1Y2CZP0_9FUNG</name>
<dbReference type="SMART" id="SM00066">
    <property type="entry name" value="GAL4"/>
    <property type="match status" value="2"/>
</dbReference>
<dbReference type="PANTHER" id="PTHR46910:SF3">
    <property type="entry name" value="HALOTOLERANCE PROTEIN 9-RELATED"/>
    <property type="match status" value="1"/>
</dbReference>
<gene>
    <name evidence="7" type="ORF">BCR33DRAFT_711773</name>
</gene>
<dbReference type="Proteomes" id="UP000193642">
    <property type="component" value="Unassembled WGS sequence"/>
</dbReference>
<feature type="domain" description="Zn(2)-C6 fungal-type" evidence="6">
    <location>
        <begin position="200"/>
        <end position="230"/>
    </location>
</feature>
<dbReference type="CDD" id="cd00067">
    <property type="entry name" value="GAL4"/>
    <property type="match status" value="2"/>
</dbReference>
<dbReference type="InterPro" id="IPR036864">
    <property type="entry name" value="Zn2-C6_fun-type_DNA-bd_sf"/>
</dbReference>
<comment type="caution">
    <text evidence="7">The sequence shown here is derived from an EMBL/GenBank/DDBJ whole genome shotgun (WGS) entry which is preliminary data.</text>
</comment>
<dbReference type="Pfam" id="PF00172">
    <property type="entry name" value="Zn_clus"/>
    <property type="match status" value="2"/>
</dbReference>
<dbReference type="EMBL" id="MCGO01000003">
    <property type="protein sequence ID" value="ORY52460.1"/>
    <property type="molecule type" value="Genomic_DNA"/>
</dbReference>
<feature type="compositionally biased region" description="Low complexity" evidence="5">
    <location>
        <begin position="353"/>
        <end position="371"/>
    </location>
</feature>
<dbReference type="GO" id="GO:0003677">
    <property type="term" value="F:DNA binding"/>
    <property type="evidence" value="ECO:0007669"/>
    <property type="project" value="UniProtKB-KW"/>
</dbReference>
<evidence type="ECO:0000259" key="6">
    <source>
        <dbReference type="PROSITE" id="PS50048"/>
    </source>
</evidence>
<evidence type="ECO:0000256" key="1">
    <source>
        <dbReference type="ARBA" id="ARBA00004123"/>
    </source>
</evidence>
<dbReference type="Gene3D" id="4.10.240.10">
    <property type="entry name" value="Zn(2)-C6 fungal-type DNA-binding domain"/>
    <property type="match status" value="2"/>
</dbReference>
<dbReference type="InterPro" id="IPR050987">
    <property type="entry name" value="AtrR-like"/>
</dbReference>
<feature type="region of interest" description="Disordered" evidence="5">
    <location>
        <begin position="96"/>
        <end position="119"/>
    </location>
</feature>
<dbReference type="SUPFAM" id="SSF57701">
    <property type="entry name" value="Zn2/Cys6 DNA-binding domain"/>
    <property type="match status" value="2"/>
</dbReference>
<feature type="compositionally biased region" description="Polar residues" evidence="5">
    <location>
        <begin position="9"/>
        <end position="20"/>
    </location>
</feature>
<evidence type="ECO:0000313" key="7">
    <source>
        <dbReference type="EMBL" id="ORY52460.1"/>
    </source>
</evidence>
<dbReference type="AlphaFoldDB" id="A0A1Y2CZP0"/>
<dbReference type="GO" id="GO:0000981">
    <property type="term" value="F:DNA-binding transcription factor activity, RNA polymerase II-specific"/>
    <property type="evidence" value="ECO:0007669"/>
    <property type="project" value="InterPro"/>
</dbReference>
<organism evidence="7 8">
    <name type="scientific">Rhizoclosmatium globosum</name>
    <dbReference type="NCBI Taxonomy" id="329046"/>
    <lineage>
        <taxon>Eukaryota</taxon>
        <taxon>Fungi</taxon>
        <taxon>Fungi incertae sedis</taxon>
        <taxon>Chytridiomycota</taxon>
        <taxon>Chytridiomycota incertae sedis</taxon>
        <taxon>Chytridiomycetes</taxon>
        <taxon>Chytridiales</taxon>
        <taxon>Chytriomycetaceae</taxon>
        <taxon>Rhizoclosmatium</taxon>
    </lineage>
</organism>
<keyword evidence="3" id="KW-0238">DNA-binding</keyword>
<accession>A0A1Y2CZP0</accession>